<evidence type="ECO:0000259" key="9">
    <source>
        <dbReference type="Pfam" id="PF24779"/>
    </source>
</evidence>
<comment type="function">
    <text evidence="5">Involved in rRNA-processing and ribosome biogenesis.</text>
</comment>
<dbReference type="STRING" id="40148.A0A0D9YS29"/>
<feature type="region of interest" description="Disordered" evidence="7">
    <location>
        <begin position="35"/>
        <end position="68"/>
    </location>
</feature>
<keyword evidence="3" id="KW-0698">rRNA processing</keyword>
<dbReference type="GO" id="GO:0032040">
    <property type="term" value="C:small-subunit processome"/>
    <property type="evidence" value="ECO:0007669"/>
    <property type="project" value="InterPro"/>
</dbReference>
<dbReference type="AlphaFoldDB" id="A0A0D9YS29"/>
<feature type="chain" id="PRO_5002351773" description="UTP23 sensor motif region domain-containing protein" evidence="8">
    <location>
        <begin position="21"/>
        <end position="367"/>
    </location>
</feature>
<name>A0A0D9YS29_9ORYZ</name>
<dbReference type="InterPro" id="IPR006984">
    <property type="entry name" value="Fcf1/UTP23"/>
</dbReference>
<dbReference type="Pfam" id="PF24779">
    <property type="entry name" value="UTP23_sensor"/>
    <property type="match status" value="1"/>
</dbReference>
<dbReference type="Gene3D" id="3.40.50.1010">
    <property type="entry name" value="5'-nuclease"/>
    <property type="match status" value="1"/>
</dbReference>
<dbReference type="SUPFAM" id="SSF88723">
    <property type="entry name" value="PIN domain-like"/>
    <property type="match status" value="1"/>
</dbReference>
<evidence type="ECO:0000256" key="2">
    <source>
        <dbReference type="ARBA" id="ARBA00022517"/>
    </source>
</evidence>
<organism evidence="10">
    <name type="scientific">Oryza glumipatula</name>
    <dbReference type="NCBI Taxonomy" id="40148"/>
    <lineage>
        <taxon>Eukaryota</taxon>
        <taxon>Viridiplantae</taxon>
        <taxon>Streptophyta</taxon>
        <taxon>Embryophyta</taxon>
        <taxon>Tracheophyta</taxon>
        <taxon>Spermatophyta</taxon>
        <taxon>Magnoliopsida</taxon>
        <taxon>Liliopsida</taxon>
        <taxon>Poales</taxon>
        <taxon>Poaceae</taxon>
        <taxon>BOP clade</taxon>
        <taxon>Oryzoideae</taxon>
        <taxon>Oryzeae</taxon>
        <taxon>Oryzinae</taxon>
        <taxon>Oryza</taxon>
    </lineage>
</organism>
<dbReference type="HOGENOM" id="CLU_755185_0_0_1"/>
<evidence type="ECO:0000256" key="7">
    <source>
        <dbReference type="SAM" id="MobiDB-lite"/>
    </source>
</evidence>
<feature type="signal peptide" evidence="8">
    <location>
        <begin position="1"/>
        <end position="20"/>
    </location>
</feature>
<keyword evidence="8" id="KW-0732">Signal</keyword>
<reference evidence="10" key="1">
    <citation type="submission" date="2015-04" db="UniProtKB">
        <authorList>
            <consortium name="EnsemblPlants"/>
        </authorList>
    </citation>
    <scope>IDENTIFICATION</scope>
</reference>
<dbReference type="FunFam" id="3.40.50.1010:FF:000006">
    <property type="entry name" value="rRNA-processing protein UTP23 homolog"/>
    <property type="match status" value="1"/>
</dbReference>
<evidence type="ECO:0000256" key="1">
    <source>
        <dbReference type="ARBA" id="ARBA00004604"/>
    </source>
</evidence>
<proteinExistence type="inferred from homology"/>
<evidence type="ECO:0000256" key="4">
    <source>
        <dbReference type="ARBA" id="ARBA00023242"/>
    </source>
</evidence>
<evidence type="ECO:0000256" key="8">
    <source>
        <dbReference type="SAM" id="SignalP"/>
    </source>
</evidence>
<dbReference type="CDD" id="cd08553">
    <property type="entry name" value="PIN_Fcf1-like"/>
    <property type="match status" value="1"/>
</dbReference>
<evidence type="ECO:0000256" key="3">
    <source>
        <dbReference type="ARBA" id="ARBA00022552"/>
    </source>
</evidence>
<dbReference type="GO" id="GO:0006364">
    <property type="term" value="P:rRNA processing"/>
    <property type="evidence" value="ECO:0007669"/>
    <property type="project" value="UniProtKB-KW"/>
</dbReference>
<reference evidence="10" key="2">
    <citation type="submission" date="2018-05" db="EMBL/GenBank/DDBJ databases">
        <title>OgluRS3 (Oryza glumaepatula Reference Sequence Version 3).</title>
        <authorList>
            <person name="Zhang J."/>
            <person name="Kudrna D."/>
            <person name="Lee S."/>
            <person name="Talag J."/>
            <person name="Welchert J."/>
            <person name="Wing R.A."/>
        </authorList>
    </citation>
    <scope>NUCLEOTIDE SEQUENCE [LARGE SCALE GENOMIC DNA]</scope>
</reference>
<evidence type="ECO:0000313" key="10">
    <source>
        <dbReference type="EnsemblPlants" id="OGLUM02G16310.1"/>
    </source>
</evidence>
<keyword evidence="4" id="KW-0539">Nucleus</keyword>
<dbReference type="Gramene" id="OGLUM02G16310.1">
    <property type="protein sequence ID" value="OGLUM02G16310.1"/>
    <property type="gene ID" value="OGLUM02G16310"/>
</dbReference>
<dbReference type="InterPro" id="IPR057776">
    <property type="entry name" value="UTP23_sensor"/>
</dbReference>
<accession>A0A0D9YS29</accession>
<evidence type="ECO:0000313" key="11">
    <source>
        <dbReference type="Proteomes" id="UP000026961"/>
    </source>
</evidence>
<dbReference type="Proteomes" id="UP000026961">
    <property type="component" value="Chromosome 2"/>
</dbReference>
<dbReference type="EnsemblPlants" id="OGLUM02G16310.1">
    <property type="protein sequence ID" value="OGLUM02G16310.1"/>
    <property type="gene ID" value="OGLUM02G16310"/>
</dbReference>
<comment type="subcellular location">
    <subcellularLocation>
        <location evidence="1">Nucleus</location>
        <location evidence="1">Nucleolus</location>
    </subcellularLocation>
</comment>
<protein>
    <recommendedName>
        <fullName evidence="9">UTP23 sensor motif region domain-containing protein</fullName>
    </recommendedName>
</protein>
<dbReference type="PANTHER" id="PTHR12416">
    <property type="entry name" value="RRNA-PROCESSING PROTEIN UTP23 HOMOLOG"/>
    <property type="match status" value="1"/>
</dbReference>
<keyword evidence="11" id="KW-1185">Reference proteome</keyword>
<keyword evidence="2" id="KW-0690">Ribosome biogenesis</keyword>
<sequence>MGLAPSTPVLSLHLATLSLAYHLVRLVDVVVRAHQSPNPSTLTPSSTTSTVTDRRRRSTLRPPRRRRAAPATFTLNRDVVVRPSRAGEATEPPPLLPCLVPLAPPFAAAAAAAREGDARRMRVKRRSKNRKVVRFYATCFGFREPYRVLVDGTFVHHLLSHSLLPADDALQSLLSASRPPPLFTSKCVLAELRRLGKSHADAFDAAALLATAKCEHDKVVSAVDCVLSLIGEKNPEHFFVATQDSDLRAKLREVPGVPVIYGLKSSLFIEQPSVQQRKFAQLDEEKRLHMGKSEYQKLLKVPSDGKAAASENASDDEKNRRPISSLVENALGVADKSKFKKKRPKGPNPLSCKKKKPKPQLSAAQNQ</sequence>
<dbReference type="eggNOG" id="KOG3164">
    <property type="taxonomic scope" value="Eukaryota"/>
</dbReference>
<comment type="similarity">
    <text evidence="6">Belongs to the UTP23/FCF1 family. UTP23 subfamily.</text>
</comment>
<evidence type="ECO:0000256" key="6">
    <source>
        <dbReference type="ARBA" id="ARBA00038503"/>
    </source>
</evidence>
<dbReference type="InterPro" id="IPR029060">
    <property type="entry name" value="PIN-like_dom_sf"/>
</dbReference>
<dbReference type="Pfam" id="PF04900">
    <property type="entry name" value="Fcf1"/>
    <property type="match status" value="1"/>
</dbReference>
<evidence type="ECO:0000256" key="5">
    <source>
        <dbReference type="ARBA" id="ARBA00037300"/>
    </source>
</evidence>
<feature type="domain" description="UTP23 sensor motif region" evidence="9">
    <location>
        <begin position="338"/>
        <end position="356"/>
    </location>
</feature>
<feature type="region of interest" description="Disordered" evidence="7">
    <location>
        <begin position="299"/>
        <end position="367"/>
    </location>
</feature>
<feature type="compositionally biased region" description="Low complexity" evidence="7">
    <location>
        <begin position="36"/>
        <end position="51"/>
    </location>
</feature>
<feature type="compositionally biased region" description="Basic residues" evidence="7">
    <location>
        <begin position="54"/>
        <end position="68"/>
    </location>
</feature>